<accession>A0A9X1JY93</accession>
<feature type="non-terminal residue" evidence="1">
    <location>
        <position position="1"/>
    </location>
</feature>
<sequence length="108" mass="12163">IITISDAHGCGSVTLEVGVVDYPQFMTPNGDGYHDTWNIIGIAQYDPTAKIYIFDRYGKLLKQISPSGSGWDGTYNGSPLPSSDYWFRVEYKEDETNKTFTGHFTIKR</sequence>
<keyword evidence="2" id="KW-1185">Reference proteome</keyword>
<reference evidence="1" key="1">
    <citation type="submission" date="2021-07" db="EMBL/GenBank/DDBJ databases">
        <title>Aureisphaera sp. CAU 1614 isolated from sea sediment.</title>
        <authorList>
            <person name="Kim W."/>
        </authorList>
    </citation>
    <scope>NUCLEOTIDE SEQUENCE</scope>
    <source>
        <strain evidence="1">CAU 1614</strain>
    </source>
</reference>
<name>A0A9X1JY93_9FLAO</name>
<dbReference type="InterPro" id="IPR026341">
    <property type="entry name" value="T9SS_type_B"/>
</dbReference>
<dbReference type="Pfam" id="PF13585">
    <property type="entry name" value="CHU_C"/>
    <property type="match status" value="1"/>
</dbReference>
<dbReference type="Proteomes" id="UP001138686">
    <property type="component" value="Unassembled WGS sequence"/>
</dbReference>
<dbReference type="NCBIfam" id="TIGR04131">
    <property type="entry name" value="Bac_Flav_CTERM"/>
    <property type="match status" value="1"/>
</dbReference>
<comment type="caution">
    <text evidence="1">The sequence shown here is derived from an EMBL/GenBank/DDBJ whole genome shotgun (WGS) entry which is preliminary data.</text>
</comment>
<dbReference type="AlphaFoldDB" id="A0A9X1JY93"/>
<organism evidence="1 2">
    <name type="scientific">Halomarinibacterium sedimenti</name>
    <dbReference type="NCBI Taxonomy" id="2857106"/>
    <lineage>
        <taxon>Bacteria</taxon>
        <taxon>Pseudomonadati</taxon>
        <taxon>Bacteroidota</taxon>
        <taxon>Flavobacteriia</taxon>
        <taxon>Flavobacteriales</taxon>
        <taxon>Flavobacteriaceae</taxon>
        <taxon>Halomarinibacterium</taxon>
    </lineage>
</organism>
<protein>
    <submittedName>
        <fullName evidence="1">T9SS type B sorting domain-containing protein</fullName>
    </submittedName>
</protein>
<dbReference type="EMBL" id="JAHWDP010000008">
    <property type="protein sequence ID" value="MBW2939033.1"/>
    <property type="molecule type" value="Genomic_DNA"/>
</dbReference>
<evidence type="ECO:0000313" key="1">
    <source>
        <dbReference type="EMBL" id="MBW2939033.1"/>
    </source>
</evidence>
<gene>
    <name evidence="1" type="ORF">KXJ69_13025</name>
</gene>
<dbReference type="RefSeq" id="WP_219053563.1">
    <property type="nucleotide sequence ID" value="NZ_JAHWDP010000008.1"/>
</dbReference>
<proteinExistence type="predicted"/>
<evidence type="ECO:0000313" key="2">
    <source>
        <dbReference type="Proteomes" id="UP001138686"/>
    </source>
</evidence>